<organism evidence="1 2">
    <name type="scientific">[Clostridium] leptum CAG:27</name>
    <dbReference type="NCBI Taxonomy" id="1263068"/>
    <lineage>
        <taxon>Bacteria</taxon>
        <taxon>Bacillati</taxon>
        <taxon>Bacillota</taxon>
        <taxon>Clostridia</taxon>
        <taxon>Eubacteriales</taxon>
        <taxon>Oscillospiraceae</taxon>
        <taxon>Oscillospiraceae incertae sedis</taxon>
    </lineage>
</organism>
<dbReference type="Gene3D" id="1.50.10.10">
    <property type="match status" value="1"/>
</dbReference>
<dbReference type="SUPFAM" id="SSF48208">
    <property type="entry name" value="Six-hairpin glycosidases"/>
    <property type="match status" value="1"/>
</dbReference>
<name>R6NHL5_9FIRM</name>
<dbReference type="GO" id="GO:0005975">
    <property type="term" value="P:carbohydrate metabolic process"/>
    <property type="evidence" value="ECO:0007669"/>
    <property type="project" value="InterPro"/>
</dbReference>
<dbReference type="InterPro" id="IPR008928">
    <property type="entry name" value="6-hairpin_glycosidase_sf"/>
</dbReference>
<reference evidence="1" key="1">
    <citation type="submission" date="2012-11" db="EMBL/GenBank/DDBJ databases">
        <title>Dependencies among metagenomic species, viruses, plasmids and units of genetic variation.</title>
        <authorList>
            <person name="Nielsen H.B."/>
            <person name="Almeida M."/>
            <person name="Juncker A.S."/>
            <person name="Rasmussen S."/>
            <person name="Li J."/>
            <person name="Sunagawa S."/>
            <person name="Plichta D."/>
            <person name="Gautier L."/>
            <person name="Le Chatelier E."/>
            <person name="Peletier E."/>
            <person name="Bonde I."/>
            <person name="Nielsen T."/>
            <person name="Manichanh C."/>
            <person name="Arumugam M."/>
            <person name="Batto J."/>
            <person name="Santos M.B.Q.D."/>
            <person name="Blom N."/>
            <person name="Borruel N."/>
            <person name="Burgdorf K.S."/>
            <person name="Boumezbeur F."/>
            <person name="Casellas F."/>
            <person name="Dore J."/>
            <person name="Guarner F."/>
            <person name="Hansen T."/>
            <person name="Hildebrand F."/>
            <person name="Kaas R.S."/>
            <person name="Kennedy S."/>
            <person name="Kristiansen K."/>
            <person name="Kultima J.R."/>
            <person name="Leonard P."/>
            <person name="Levenez F."/>
            <person name="Lund O."/>
            <person name="Moumen B."/>
            <person name="Le Paslier D."/>
            <person name="Pons N."/>
            <person name="Pedersen O."/>
            <person name="Prifti E."/>
            <person name="Qin J."/>
            <person name="Raes J."/>
            <person name="Tap J."/>
            <person name="Tims S."/>
            <person name="Ussery D.W."/>
            <person name="Yamada T."/>
            <person name="MetaHit consortium"/>
            <person name="Renault P."/>
            <person name="Sicheritz-Ponten T."/>
            <person name="Bork P."/>
            <person name="Wang J."/>
            <person name="Brunak S."/>
            <person name="Ehrlich S.D."/>
        </authorList>
    </citation>
    <scope>NUCLEOTIDE SEQUENCE [LARGE SCALE GENOMIC DNA]</scope>
</reference>
<dbReference type="Proteomes" id="UP000018168">
    <property type="component" value="Unassembled WGS sequence"/>
</dbReference>
<protein>
    <submittedName>
        <fullName evidence="1">Uncharacterized protein</fullName>
    </submittedName>
</protein>
<dbReference type="AlphaFoldDB" id="R6NHL5"/>
<comment type="caution">
    <text evidence="1">The sequence shown here is derived from an EMBL/GenBank/DDBJ whole genome shotgun (WGS) entry which is preliminary data.</text>
</comment>
<evidence type="ECO:0000313" key="2">
    <source>
        <dbReference type="Proteomes" id="UP000018168"/>
    </source>
</evidence>
<dbReference type="EMBL" id="CBEP010000124">
    <property type="protein sequence ID" value="CDC05706.1"/>
    <property type="molecule type" value="Genomic_DNA"/>
</dbReference>
<sequence>MSFYTERMEQLKMGPMREKHPDWIWNRSDTHMFLKIPEANDTFATIVEAGNSFSPGPGTYGVSTWITVDGNLYTPEECELSEFIWEFEEKKYPVSNTEWMAGKIRIKSSLFTWQNGDLIDYRDYFRVTLKNEALEEKSLHFDLVVRSFGAAGGPIKSLREKDGIIFVDGAPLIYAEQKGKFGAISYAETGKDISVFLKEGNFPITTETVDPEQWASGALRYSITLAPNESISYDFAFHLHAECEMYKWLKPIDFPLEYDERKASLKADWDKITKAKISVPDHRVKDAFYAQINHLYMAAGLDAPHISPITYPTWWMRDSAYICTALEQAGLYDFARRCAEHAGRYKVSAPFGPEADLQGCRIWVISEHYLLTRDQNYLEKNYQYVVENAEEILMMCSTDIPLTFFNECATHQSVNWPTLAFTCAPSVNGLCQGRMDFFYPVFYCNSFCYLGLRRAEICAEALGKEEDAERYGKAAEKMKKALLDYVPGHFARVQDKSSFYDECHPGDLGKEEEFSHHDTSSCFYPGGWGDLDDECLIKEYDYYWNKALCPEGVQFHEPLWTYMEMGDARNRLVIGERERAWKIFDYYLDHHTCPGMYTWHESWKDENTIFLAWEKVRGWDRAPFVTPHGWSGSLMLGMVRDIMVREDDKGTIYLGCGVPKEWMEYPFSIEKFPTYYGEISYHYNPVSKTLTVHLEKTAECEVRCCLIGEIAVEMI</sequence>
<accession>R6NHL5</accession>
<evidence type="ECO:0000313" key="1">
    <source>
        <dbReference type="EMBL" id="CDC05706.1"/>
    </source>
</evidence>
<gene>
    <name evidence="1" type="ORF">BN578_01089</name>
</gene>
<proteinExistence type="predicted"/>
<dbReference type="InterPro" id="IPR012341">
    <property type="entry name" value="6hp_glycosidase-like_sf"/>
</dbReference>